<feature type="compositionally biased region" description="Basic and acidic residues" evidence="1">
    <location>
        <begin position="141"/>
        <end position="150"/>
    </location>
</feature>
<keyword evidence="2" id="KW-0732">Signal</keyword>
<name>A0A7C3HWK4_9SPIR</name>
<proteinExistence type="predicted"/>
<sequence length="540" mass="59449">MKYRFLFSALLAGLFLPTLVVFAQMPPPNQTVMGIGHGQNSKESVAQAERDAVRIAVMNIIGPVLQDPKVQRFIEKVDVKQILTLEEGNKSVRTRKENNEYITESTYKVNWQKLKELLQKEGITISANRPPAPMQGYPESIRGEGRAKDEKTARDLALRNTVRIALDFVLGPQSPMNKPQIDDFIQRCDPNQFLQPVENPPFKISKEGSEVKAVYVGRVSWPILREQAKTIGVPLAGEMGPPAGNVQNGPGNIGGPETALDSGLDTGTSADWGNVSEEEKNIILKYIDTLSFMVYYNENSLADKAMLKAAVSRANTVLTRAGITVFDISRVEKLKADQMKVYESSQSDAVSLIQWVAQKLNADIYVQIDVITGEKKDESASTDKDILTIGVLTTDLFDASTGQLLGSSSSNIIANDANQAKDPTNLVLNMVSQAMVQAVSQAKEQMQKSLVRGMRYELIIQNTPDSRLMSSFLSAMKPKTKQIKVLASSPSEYRYEVYYIGLLSDLEALIYSVSEKLPGLENISLVMASGKSIIMDTGNK</sequence>
<accession>A0A7C3HWK4</accession>
<protein>
    <recommendedName>
        <fullName evidence="4">Flagellar assembly protein T N-terminal domain-containing protein</fullName>
    </recommendedName>
</protein>
<feature type="signal peptide" evidence="2">
    <location>
        <begin position="1"/>
        <end position="23"/>
    </location>
</feature>
<dbReference type="EMBL" id="DSVL01000144">
    <property type="protein sequence ID" value="HFH28819.1"/>
    <property type="molecule type" value="Genomic_DNA"/>
</dbReference>
<organism evidence="3">
    <name type="scientific">Gracilinema caldarium</name>
    <dbReference type="NCBI Taxonomy" id="215591"/>
    <lineage>
        <taxon>Bacteria</taxon>
        <taxon>Pseudomonadati</taxon>
        <taxon>Spirochaetota</taxon>
        <taxon>Spirochaetia</taxon>
        <taxon>Spirochaetales</taxon>
        <taxon>Breznakiellaceae</taxon>
        <taxon>Gracilinema</taxon>
    </lineage>
</organism>
<reference evidence="3" key="1">
    <citation type="journal article" date="2020" name="mSystems">
        <title>Genome- and Community-Level Interaction Insights into Carbon Utilization and Element Cycling Functions of Hydrothermarchaeota in Hydrothermal Sediment.</title>
        <authorList>
            <person name="Zhou Z."/>
            <person name="Liu Y."/>
            <person name="Xu W."/>
            <person name="Pan J."/>
            <person name="Luo Z.H."/>
            <person name="Li M."/>
        </authorList>
    </citation>
    <scope>NUCLEOTIDE SEQUENCE [LARGE SCALE GENOMIC DNA]</scope>
    <source>
        <strain evidence="3">SpSt-503</strain>
    </source>
</reference>
<dbReference type="AlphaFoldDB" id="A0A7C3HWK4"/>
<comment type="caution">
    <text evidence="3">The sequence shown here is derived from an EMBL/GenBank/DDBJ whole genome shotgun (WGS) entry which is preliminary data.</text>
</comment>
<gene>
    <name evidence="3" type="ORF">ENS59_04815</name>
</gene>
<feature type="region of interest" description="Disordered" evidence="1">
    <location>
        <begin position="126"/>
        <end position="150"/>
    </location>
</feature>
<evidence type="ECO:0000313" key="3">
    <source>
        <dbReference type="EMBL" id="HFH28819.1"/>
    </source>
</evidence>
<evidence type="ECO:0000256" key="2">
    <source>
        <dbReference type="SAM" id="SignalP"/>
    </source>
</evidence>
<evidence type="ECO:0000256" key="1">
    <source>
        <dbReference type="SAM" id="MobiDB-lite"/>
    </source>
</evidence>
<feature type="chain" id="PRO_5028249035" description="Flagellar assembly protein T N-terminal domain-containing protein" evidence="2">
    <location>
        <begin position="24"/>
        <end position="540"/>
    </location>
</feature>
<evidence type="ECO:0008006" key="4">
    <source>
        <dbReference type="Google" id="ProtNLM"/>
    </source>
</evidence>